<dbReference type="EMBL" id="ANMG01000003">
    <property type="protein sequence ID" value="EMD29617.1"/>
    <property type="molecule type" value="Genomic_DNA"/>
</dbReference>
<proteinExistence type="predicted"/>
<reference evidence="1 2" key="1">
    <citation type="submission" date="2012-10" db="EMBL/GenBank/DDBJ databases">
        <title>Genome assembly of Amycolatopsis azurea DSM 43854.</title>
        <authorList>
            <person name="Khatri I."/>
            <person name="Kaur I."/>
            <person name="Subramanian S."/>
            <person name="Mayilraj S."/>
        </authorList>
    </citation>
    <scope>NUCLEOTIDE SEQUENCE [LARGE SCALE GENOMIC DNA]</scope>
    <source>
        <strain evidence="1 2">DSM 43854</strain>
    </source>
</reference>
<organism evidence="1 2">
    <name type="scientific">Amycolatopsis azurea DSM 43854</name>
    <dbReference type="NCBI Taxonomy" id="1238180"/>
    <lineage>
        <taxon>Bacteria</taxon>
        <taxon>Bacillati</taxon>
        <taxon>Actinomycetota</taxon>
        <taxon>Actinomycetes</taxon>
        <taxon>Pseudonocardiales</taxon>
        <taxon>Pseudonocardiaceae</taxon>
        <taxon>Amycolatopsis</taxon>
    </lineage>
</organism>
<name>M2QUF3_9PSEU</name>
<comment type="caution">
    <text evidence="1">The sequence shown here is derived from an EMBL/GenBank/DDBJ whole genome shotgun (WGS) entry which is preliminary data.</text>
</comment>
<dbReference type="AlphaFoldDB" id="M2QUF3"/>
<evidence type="ECO:0000313" key="1">
    <source>
        <dbReference type="EMBL" id="EMD29617.1"/>
    </source>
</evidence>
<dbReference type="Proteomes" id="UP000014137">
    <property type="component" value="Unassembled WGS sequence"/>
</dbReference>
<protein>
    <submittedName>
        <fullName evidence="1">Uncharacterized protein</fullName>
    </submittedName>
</protein>
<sequence>MRVGDDCPDVSVSGWFLTIPVLSQGRFTFSASAPSAI</sequence>
<gene>
    <name evidence="1" type="ORF">C791_2976</name>
</gene>
<accession>M2QUF3</accession>
<evidence type="ECO:0000313" key="2">
    <source>
        <dbReference type="Proteomes" id="UP000014137"/>
    </source>
</evidence>
<dbReference type="PATRIC" id="fig|1238180.3.peg.373"/>